<keyword evidence="4" id="KW-1185">Reference proteome</keyword>
<dbReference type="Gene3D" id="1.10.238.10">
    <property type="entry name" value="EF-hand"/>
    <property type="match status" value="1"/>
</dbReference>
<accession>A0ABM1A6G4</accession>
<evidence type="ECO:0000313" key="4">
    <source>
        <dbReference type="Proteomes" id="UP000694888"/>
    </source>
</evidence>
<evidence type="ECO:0000256" key="1">
    <source>
        <dbReference type="ARBA" id="ARBA00022837"/>
    </source>
</evidence>
<keyword evidence="1" id="KW-0106">Calcium</keyword>
<feature type="domain" description="EF-hand" evidence="3">
    <location>
        <begin position="60"/>
        <end position="83"/>
    </location>
</feature>
<evidence type="ECO:0000259" key="3">
    <source>
        <dbReference type="PROSITE" id="PS50222"/>
    </source>
</evidence>
<feature type="signal peptide" evidence="2">
    <location>
        <begin position="1"/>
        <end position="19"/>
    </location>
</feature>
<dbReference type="InterPro" id="IPR018247">
    <property type="entry name" value="EF_Hand_1_Ca_BS"/>
</dbReference>
<sequence>MVSLAFVCLVSCVFSGALTQTASDIPTLGSSILGIISSIDTNGDGQMTIAERIADFKTNFDTNGDGCIDDKEFLARFTALNFTSEFASYNFWSVVTANGDLDNPTCVGFNISNPRIVPEIAVVNYNIASLTGWCGNNPALYVSNSDCNQLPRACSLPALGCYYSCFNYTLNVASQHLGPSLALPVLSQFQRQMTFEQAFDNLIRTNDQNGDGVITPAEFAKVRNKNVRIRLNRTLVSVWPHWAMTFNFASES</sequence>
<dbReference type="PROSITE" id="PS00018">
    <property type="entry name" value="EF_HAND_1"/>
    <property type="match status" value="2"/>
</dbReference>
<evidence type="ECO:0000313" key="5">
    <source>
        <dbReference type="RefSeq" id="XP_012941732.1"/>
    </source>
</evidence>
<name>A0ABM1A6G4_APLCA</name>
<proteinExistence type="predicted"/>
<organism evidence="4 5">
    <name type="scientific">Aplysia californica</name>
    <name type="common">California sea hare</name>
    <dbReference type="NCBI Taxonomy" id="6500"/>
    <lineage>
        <taxon>Eukaryota</taxon>
        <taxon>Metazoa</taxon>
        <taxon>Spiralia</taxon>
        <taxon>Lophotrochozoa</taxon>
        <taxon>Mollusca</taxon>
        <taxon>Gastropoda</taxon>
        <taxon>Heterobranchia</taxon>
        <taxon>Euthyneura</taxon>
        <taxon>Tectipleura</taxon>
        <taxon>Aplysiida</taxon>
        <taxon>Aplysioidea</taxon>
        <taxon>Aplysiidae</taxon>
        <taxon>Aplysia</taxon>
    </lineage>
</organism>
<evidence type="ECO:0000256" key="2">
    <source>
        <dbReference type="SAM" id="SignalP"/>
    </source>
</evidence>
<dbReference type="RefSeq" id="XP_012941732.1">
    <property type="nucleotide sequence ID" value="XM_013086278.1"/>
</dbReference>
<dbReference type="Pfam" id="PF13202">
    <property type="entry name" value="EF-hand_5"/>
    <property type="match status" value="2"/>
</dbReference>
<feature type="domain" description="EF-hand" evidence="3">
    <location>
        <begin position="194"/>
        <end position="229"/>
    </location>
</feature>
<dbReference type="InterPro" id="IPR002048">
    <property type="entry name" value="EF_hand_dom"/>
</dbReference>
<dbReference type="SUPFAM" id="SSF47473">
    <property type="entry name" value="EF-hand"/>
    <property type="match status" value="1"/>
</dbReference>
<gene>
    <name evidence="5" type="primary">LOC101855667</name>
</gene>
<protein>
    <submittedName>
        <fullName evidence="5">Uncharacterized protein LOC101855667</fullName>
    </submittedName>
</protein>
<dbReference type="PROSITE" id="PS50222">
    <property type="entry name" value="EF_HAND_2"/>
    <property type="match status" value="2"/>
</dbReference>
<reference evidence="5" key="1">
    <citation type="submission" date="2025-08" db="UniProtKB">
        <authorList>
            <consortium name="RefSeq"/>
        </authorList>
    </citation>
    <scope>IDENTIFICATION</scope>
</reference>
<dbReference type="GeneID" id="101855667"/>
<keyword evidence="2" id="KW-0732">Signal</keyword>
<feature type="chain" id="PRO_5045194413" evidence="2">
    <location>
        <begin position="20"/>
        <end position="252"/>
    </location>
</feature>
<dbReference type="SMART" id="SM00054">
    <property type="entry name" value="EFh"/>
    <property type="match status" value="2"/>
</dbReference>
<dbReference type="Proteomes" id="UP000694888">
    <property type="component" value="Unplaced"/>
</dbReference>
<dbReference type="InterPro" id="IPR011992">
    <property type="entry name" value="EF-hand-dom_pair"/>
</dbReference>